<evidence type="ECO:0000313" key="1">
    <source>
        <dbReference type="EMBL" id="KKL58043.1"/>
    </source>
</evidence>
<protein>
    <submittedName>
        <fullName evidence="1">Uncharacterized protein</fullName>
    </submittedName>
</protein>
<dbReference type="EMBL" id="LAZR01029956">
    <property type="protein sequence ID" value="KKL58043.1"/>
    <property type="molecule type" value="Genomic_DNA"/>
</dbReference>
<organism evidence="1">
    <name type="scientific">marine sediment metagenome</name>
    <dbReference type="NCBI Taxonomy" id="412755"/>
    <lineage>
        <taxon>unclassified sequences</taxon>
        <taxon>metagenomes</taxon>
        <taxon>ecological metagenomes</taxon>
    </lineage>
</organism>
<sequence length="71" mass="8022">MYYKLKVPPTNQQGSYEAIASSSFGESVYQNALQQYNSAREHDGQRPLKQLPKGYTLTAIINQIELIPFSV</sequence>
<reference evidence="1" key="1">
    <citation type="journal article" date="2015" name="Nature">
        <title>Complex archaea that bridge the gap between prokaryotes and eukaryotes.</title>
        <authorList>
            <person name="Spang A."/>
            <person name="Saw J.H."/>
            <person name="Jorgensen S.L."/>
            <person name="Zaremba-Niedzwiedzka K."/>
            <person name="Martijn J."/>
            <person name="Lind A.E."/>
            <person name="van Eijk R."/>
            <person name="Schleper C."/>
            <person name="Guy L."/>
            <person name="Ettema T.J."/>
        </authorList>
    </citation>
    <scope>NUCLEOTIDE SEQUENCE</scope>
</reference>
<comment type="caution">
    <text evidence="1">The sequence shown here is derived from an EMBL/GenBank/DDBJ whole genome shotgun (WGS) entry which is preliminary data.</text>
</comment>
<gene>
    <name evidence="1" type="ORF">LCGC14_2229310</name>
</gene>
<dbReference type="AlphaFoldDB" id="A0A0F9D8M4"/>
<name>A0A0F9D8M4_9ZZZZ</name>
<accession>A0A0F9D8M4</accession>
<proteinExistence type="predicted"/>